<reference evidence="1 2" key="1">
    <citation type="journal article" date="2024" name="Commun. Biol.">
        <title>Comparative genomic analysis of thermophilic fungi reveals convergent evolutionary adaptations and gene losses.</title>
        <authorList>
            <person name="Steindorff A.S."/>
            <person name="Aguilar-Pontes M.V."/>
            <person name="Robinson A.J."/>
            <person name="Andreopoulos B."/>
            <person name="LaButti K."/>
            <person name="Kuo A."/>
            <person name="Mondo S."/>
            <person name="Riley R."/>
            <person name="Otillar R."/>
            <person name="Haridas S."/>
            <person name="Lipzen A."/>
            <person name="Grimwood J."/>
            <person name="Schmutz J."/>
            <person name="Clum A."/>
            <person name="Reid I.D."/>
            <person name="Moisan M.C."/>
            <person name="Butler G."/>
            <person name="Nguyen T.T.M."/>
            <person name="Dewar K."/>
            <person name="Conant G."/>
            <person name="Drula E."/>
            <person name="Henrissat B."/>
            <person name="Hansel C."/>
            <person name="Singer S."/>
            <person name="Hutchinson M.I."/>
            <person name="de Vries R.P."/>
            <person name="Natvig D.O."/>
            <person name="Powell A.J."/>
            <person name="Tsang A."/>
            <person name="Grigoriev I.V."/>
        </authorList>
    </citation>
    <scope>NUCLEOTIDE SEQUENCE [LARGE SCALE GENOMIC DNA]</scope>
    <source>
        <strain evidence="1 2">CBS 494.80</strain>
    </source>
</reference>
<feature type="non-terminal residue" evidence="1">
    <location>
        <position position="80"/>
    </location>
</feature>
<name>A0ABR4CQW1_9HELO</name>
<gene>
    <name evidence="1" type="ORF">VTL71DRAFT_11721</name>
</gene>
<organism evidence="1 2">
    <name type="scientific">Oculimacula yallundae</name>
    <dbReference type="NCBI Taxonomy" id="86028"/>
    <lineage>
        <taxon>Eukaryota</taxon>
        <taxon>Fungi</taxon>
        <taxon>Dikarya</taxon>
        <taxon>Ascomycota</taxon>
        <taxon>Pezizomycotina</taxon>
        <taxon>Leotiomycetes</taxon>
        <taxon>Helotiales</taxon>
        <taxon>Ploettnerulaceae</taxon>
        <taxon>Oculimacula</taxon>
    </lineage>
</organism>
<proteinExistence type="predicted"/>
<accession>A0ABR4CQW1</accession>
<keyword evidence="2" id="KW-1185">Reference proteome</keyword>
<sequence>MNVLEIRRALGSSFRKASRISSEQLRWVSWTSLEPKEIWARDMIPLEQKAASEMSRMAFSAQGYAKASNYEDEPLKGNPF</sequence>
<dbReference type="Proteomes" id="UP001595075">
    <property type="component" value="Unassembled WGS sequence"/>
</dbReference>
<comment type="caution">
    <text evidence="1">The sequence shown here is derived from an EMBL/GenBank/DDBJ whole genome shotgun (WGS) entry which is preliminary data.</text>
</comment>
<evidence type="ECO:0000313" key="2">
    <source>
        <dbReference type="Proteomes" id="UP001595075"/>
    </source>
</evidence>
<protein>
    <submittedName>
        <fullName evidence="1">Uncharacterized protein</fullName>
    </submittedName>
</protein>
<evidence type="ECO:0000313" key="1">
    <source>
        <dbReference type="EMBL" id="KAL2072378.1"/>
    </source>
</evidence>
<dbReference type="EMBL" id="JAZHXI010000004">
    <property type="protein sequence ID" value="KAL2072378.1"/>
    <property type="molecule type" value="Genomic_DNA"/>
</dbReference>